<evidence type="ECO:0000256" key="8">
    <source>
        <dbReference type="SAM" id="SignalP"/>
    </source>
</evidence>
<dbReference type="InterPro" id="IPR003599">
    <property type="entry name" value="Ig_sub"/>
</dbReference>
<feature type="region of interest" description="Disordered" evidence="6">
    <location>
        <begin position="671"/>
        <end position="705"/>
    </location>
</feature>
<organism evidence="10 11">
    <name type="scientific">Pieris macdunnoughi</name>
    <dbReference type="NCBI Taxonomy" id="345717"/>
    <lineage>
        <taxon>Eukaryota</taxon>
        <taxon>Metazoa</taxon>
        <taxon>Ecdysozoa</taxon>
        <taxon>Arthropoda</taxon>
        <taxon>Hexapoda</taxon>
        <taxon>Insecta</taxon>
        <taxon>Pterygota</taxon>
        <taxon>Neoptera</taxon>
        <taxon>Endopterygota</taxon>
        <taxon>Lepidoptera</taxon>
        <taxon>Glossata</taxon>
        <taxon>Ditrysia</taxon>
        <taxon>Papilionoidea</taxon>
        <taxon>Pieridae</taxon>
        <taxon>Pierinae</taxon>
        <taxon>Pieris</taxon>
    </lineage>
</organism>
<dbReference type="PANTHER" id="PTHR23278:SF19">
    <property type="entry name" value="OBSCURIN"/>
    <property type="match status" value="1"/>
</dbReference>
<feature type="compositionally biased region" description="Basic and acidic residues" evidence="6">
    <location>
        <begin position="671"/>
        <end position="702"/>
    </location>
</feature>
<feature type="domain" description="Ig-like" evidence="9">
    <location>
        <begin position="144"/>
        <end position="235"/>
    </location>
</feature>
<dbReference type="AlphaFoldDB" id="A0A821VEI4"/>
<dbReference type="InterPro" id="IPR013106">
    <property type="entry name" value="Ig_V-set"/>
</dbReference>
<dbReference type="SMART" id="SM00408">
    <property type="entry name" value="IGc2"/>
    <property type="match status" value="3"/>
</dbReference>
<evidence type="ECO:0000256" key="1">
    <source>
        <dbReference type="ARBA" id="ARBA00004167"/>
    </source>
</evidence>
<name>A0A821VEI4_9NEOP</name>
<dbReference type="OrthoDB" id="10028801at2759"/>
<protein>
    <recommendedName>
        <fullName evidence="9">Ig-like domain-containing protein</fullName>
    </recommendedName>
</protein>
<feature type="domain" description="Ig-like" evidence="9">
    <location>
        <begin position="242"/>
        <end position="329"/>
    </location>
</feature>
<dbReference type="InterPro" id="IPR003598">
    <property type="entry name" value="Ig_sub2"/>
</dbReference>
<feature type="signal peptide" evidence="8">
    <location>
        <begin position="1"/>
        <end position="21"/>
    </location>
</feature>
<keyword evidence="3 7" id="KW-1133">Transmembrane helix</keyword>
<evidence type="ECO:0000313" key="10">
    <source>
        <dbReference type="EMBL" id="CAF4905907.1"/>
    </source>
</evidence>
<dbReference type="InterPro" id="IPR013162">
    <property type="entry name" value="CD80_C2-set"/>
</dbReference>
<feature type="transmembrane region" description="Helical" evidence="7">
    <location>
        <begin position="639"/>
        <end position="663"/>
    </location>
</feature>
<dbReference type="InterPro" id="IPR036116">
    <property type="entry name" value="FN3_sf"/>
</dbReference>
<proteinExistence type="predicted"/>
<dbReference type="InterPro" id="IPR007110">
    <property type="entry name" value="Ig-like_dom"/>
</dbReference>
<evidence type="ECO:0000313" key="11">
    <source>
        <dbReference type="Proteomes" id="UP000663880"/>
    </source>
</evidence>
<keyword evidence="4 7" id="KW-0472">Membrane</keyword>
<dbReference type="Pfam" id="PF08205">
    <property type="entry name" value="C2-set_2"/>
    <property type="match status" value="1"/>
</dbReference>
<evidence type="ECO:0000256" key="5">
    <source>
        <dbReference type="ARBA" id="ARBA00023157"/>
    </source>
</evidence>
<dbReference type="GO" id="GO:0016020">
    <property type="term" value="C:membrane"/>
    <property type="evidence" value="ECO:0007669"/>
    <property type="project" value="UniProtKB-SubCell"/>
</dbReference>
<dbReference type="Pfam" id="PF13895">
    <property type="entry name" value="Ig_2"/>
    <property type="match status" value="1"/>
</dbReference>
<dbReference type="SUPFAM" id="SSF49265">
    <property type="entry name" value="Fibronectin type III"/>
    <property type="match status" value="1"/>
</dbReference>
<feature type="domain" description="Ig-like" evidence="9">
    <location>
        <begin position="343"/>
        <end position="431"/>
    </location>
</feature>
<sequence length="892" mass="98954">MIKIRVACLVMFAVLQRSAESQQDVIIEESSSIESVHAALGRAAELPCDVTPAIAHDSVALVIWYKQGHNTPVYTFDTRDGVDTHWSDPATLGSRASFRTSTTPALLVLTKIRPEDSGQYRCRVDFIKSPTKNTRLNLTVLIPPERLVILDQDGEEFRGGAMGPFDEGTRVNLTCVAIGGRPAARVSWWQSHALLANSESRASVSFTLQRDLYPATLTCQAVTDPSISPLSENITIDMNLYPLWVRIIGGARPLVAGRAVEIICQAVGARPHPTISWWKGATRLHTIREKISPDGNVTSSILSIIPTVEDSGRIISCRSVQQNLKHSVREDGWKMEIQHVPIPKLKLGANLDPDNIMEGSDVYLDCDVRSRPDHDHVYFTYNGVIVKGSGGVLVSRQSLVLQGVSRQRAGAYVCVARNSLGEGSSDPLHLDVKFPCAQKKDGVALRAARGETMSIKCDVDANPMPSSFRWWFNSSTYTERELTSSNGMSTDAYDYRVNSSSEYGWVQCAGTNSVGRQTEPCMFHILPADRPSAVQSCDISNVTHECFLIECNPGYDGGLAQEFMLQVFIVENGALITNRTGMAAQWRVCNVSGAQTVRVSVYAYNRVGRSEPHTVTVGLLEHPQRHTGISSVSVQLSAVLVSVLCAVSVLICVGTLATFALCYRHCQPRRGEKPEKAKSRDESTKDLLEDKSEAKDEKHSDTNPDIIPIETKNIAVTETAQPLLSHGHCCDRPICDQYVVRPMQYHVHPYNIDANTPSLSLEPLELSYLPTEYRLPHDKVYEDWLRYKNALPMDTSNLLPPHQLTPQPNSIYSSIKRNPLKLVKMPELDPCRLEVSNYQRYSPSLQLNPENNTARFNNTQMNEAQPINGNETNFAAWFSIENDYITNPGDFT</sequence>
<evidence type="ECO:0000256" key="7">
    <source>
        <dbReference type="SAM" id="Phobius"/>
    </source>
</evidence>
<gene>
    <name evidence="10" type="ORF">PMACD_LOCUS11697</name>
</gene>
<evidence type="ECO:0000256" key="6">
    <source>
        <dbReference type="SAM" id="MobiDB-lite"/>
    </source>
</evidence>
<accession>A0A821VEI4</accession>
<dbReference type="Gene3D" id="2.60.40.10">
    <property type="entry name" value="Immunoglobulins"/>
    <property type="match status" value="5"/>
</dbReference>
<keyword evidence="5" id="KW-1015">Disulfide bond</keyword>
<comment type="caution">
    <text evidence="10">The sequence shown here is derived from an EMBL/GenBank/DDBJ whole genome shotgun (WGS) entry which is preliminary data.</text>
</comment>
<dbReference type="EMBL" id="CAJOBZ010000041">
    <property type="protein sequence ID" value="CAF4905907.1"/>
    <property type="molecule type" value="Genomic_DNA"/>
</dbReference>
<dbReference type="SMART" id="SM00409">
    <property type="entry name" value="IG"/>
    <property type="match status" value="4"/>
</dbReference>
<feature type="domain" description="Ig-like" evidence="9">
    <location>
        <begin position="23"/>
        <end position="139"/>
    </location>
</feature>
<dbReference type="PROSITE" id="PS50835">
    <property type="entry name" value="IG_LIKE"/>
    <property type="match status" value="5"/>
</dbReference>
<reference evidence="10" key="1">
    <citation type="submission" date="2021-02" db="EMBL/GenBank/DDBJ databases">
        <authorList>
            <person name="Steward A R."/>
        </authorList>
    </citation>
    <scope>NUCLEOTIDE SEQUENCE</scope>
</reference>
<keyword evidence="8" id="KW-0732">Signal</keyword>
<keyword evidence="11" id="KW-1185">Reference proteome</keyword>
<dbReference type="InterPro" id="IPR013783">
    <property type="entry name" value="Ig-like_fold"/>
</dbReference>
<dbReference type="Pfam" id="PF07686">
    <property type="entry name" value="V-set"/>
    <property type="match status" value="1"/>
</dbReference>
<dbReference type="InterPro" id="IPR036179">
    <property type="entry name" value="Ig-like_dom_sf"/>
</dbReference>
<evidence type="ECO:0000259" key="9">
    <source>
        <dbReference type="PROSITE" id="PS50835"/>
    </source>
</evidence>
<dbReference type="SUPFAM" id="SSF48726">
    <property type="entry name" value="Immunoglobulin"/>
    <property type="match status" value="5"/>
</dbReference>
<comment type="subcellular location">
    <subcellularLocation>
        <location evidence="1">Membrane</location>
        <topology evidence="1">Single-pass membrane protein</topology>
    </subcellularLocation>
</comment>
<evidence type="ECO:0000256" key="3">
    <source>
        <dbReference type="ARBA" id="ARBA00022989"/>
    </source>
</evidence>
<keyword evidence="2 7" id="KW-0812">Transmembrane</keyword>
<feature type="chain" id="PRO_5032622890" description="Ig-like domain-containing protein" evidence="8">
    <location>
        <begin position="22"/>
        <end position="892"/>
    </location>
</feature>
<evidence type="ECO:0000256" key="4">
    <source>
        <dbReference type="ARBA" id="ARBA00023136"/>
    </source>
</evidence>
<dbReference type="Proteomes" id="UP000663880">
    <property type="component" value="Unassembled WGS sequence"/>
</dbReference>
<feature type="domain" description="Ig-like" evidence="9">
    <location>
        <begin position="435"/>
        <end position="513"/>
    </location>
</feature>
<evidence type="ECO:0000256" key="2">
    <source>
        <dbReference type="ARBA" id="ARBA00022692"/>
    </source>
</evidence>
<dbReference type="PANTHER" id="PTHR23278">
    <property type="entry name" value="SIDESTEP PROTEIN"/>
    <property type="match status" value="1"/>
</dbReference>